<organism evidence="1 2">
    <name type="scientific">Tenggerimyces flavus</name>
    <dbReference type="NCBI Taxonomy" id="1708749"/>
    <lineage>
        <taxon>Bacteria</taxon>
        <taxon>Bacillati</taxon>
        <taxon>Actinomycetota</taxon>
        <taxon>Actinomycetes</taxon>
        <taxon>Propionibacteriales</taxon>
        <taxon>Nocardioidaceae</taxon>
        <taxon>Tenggerimyces</taxon>
    </lineage>
</organism>
<proteinExistence type="predicted"/>
<name>A0ABV7YKT5_9ACTN</name>
<dbReference type="SUPFAM" id="SSF75005">
    <property type="entry name" value="Arabinanase/levansucrase/invertase"/>
    <property type="match status" value="1"/>
</dbReference>
<dbReference type="EMBL" id="JBHRZH010000031">
    <property type="protein sequence ID" value="MFC3764680.1"/>
    <property type="molecule type" value="Genomic_DNA"/>
</dbReference>
<dbReference type="Gene3D" id="2.115.10.20">
    <property type="entry name" value="Glycosyl hydrolase domain, family 43"/>
    <property type="match status" value="1"/>
</dbReference>
<evidence type="ECO:0000313" key="2">
    <source>
        <dbReference type="Proteomes" id="UP001595699"/>
    </source>
</evidence>
<accession>A0ABV7YKT5</accession>
<dbReference type="RefSeq" id="WP_205119014.1">
    <property type="nucleotide sequence ID" value="NZ_JAFBCM010000001.1"/>
</dbReference>
<protein>
    <submittedName>
        <fullName evidence="1">Uncharacterized protein</fullName>
    </submittedName>
</protein>
<reference evidence="2" key="1">
    <citation type="journal article" date="2019" name="Int. J. Syst. Evol. Microbiol.">
        <title>The Global Catalogue of Microorganisms (GCM) 10K type strain sequencing project: providing services to taxonomists for standard genome sequencing and annotation.</title>
        <authorList>
            <consortium name="The Broad Institute Genomics Platform"/>
            <consortium name="The Broad Institute Genome Sequencing Center for Infectious Disease"/>
            <person name="Wu L."/>
            <person name="Ma J."/>
        </authorList>
    </citation>
    <scope>NUCLEOTIDE SEQUENCE [LARGE SCALE GENOMIC DNA]</scope>
    <source>
        <strain evidence="2">CGMCC 4.7241</strain>
    </source>
</reference>
<keyword evidence="2" id="KW-1185">Reference proteome</keyword>
<comment type="caution">
    <text evidence="1">The sequence shown here is derived from an EMBL/GenBank/DDBJ whole genome shotgun (WGS) entry which is preliminary data.</text>
</comment>
<sequence>MAGALIGAFGPSGAAVPEPKLVYDAPVGIYAYGPSVIDEGSTRWMWTCHNQDPRVIRDHVYYTKFVGGSIVTDRSVLQASLTGWDSFHTCDPSVVAGVFRYGGHRYSYAMFYLGNDLDASAHNQVGVAFADSLDGPWRKYPEPVVRFQNVSQWGAGQPSALTLSPGTGRVELFYTQGDTSTRAFHRSVDLSNVDRMRVGEPVELTTAGLTGTDGGTDWLNNYDIAYEPRSRRFVVVREQHPYPPEGDNPWWIGRAVQVATIDARTLLRGEGTWHVEGVISPERTGFARNHNAGLVRTKDGWLPRSDHTKVVFTDSCAGPTCDSLYEYDLWELHQPLSR</sequence>
<dbReference type="Proteomes" id="UP001595699">
    <property type="component" value="Unassembled WGS sequence"/>
</dbReference>
<dbReference type="InterPro" id="IPR023296">
    <property type="entry name" value="Glyco_hydro_beta-prop_sf"/>
</dbReference>
<gene>
    <name evidence="1" type="ORF">ACFOUW_27830</name>
</gene>
<evidence type="ECO:0000313" key="1">
    <source>
        <dbReference type="EMBL" id="MFC3764680.1"/>
    </source>
</evidence>